<feature type="signal peptide" evidence="6">
    <location>
        <begin position="1"/>
        <end position="20"/>
    </location>
</feature>
<keyword evidence="4" id="KW-0998">Cell outer membrane</keyword>
<evidence type="ECO:0000256" key="1">
    <source>
        <dbReference type="ARBA" id="ARBA00004442"/>
    </source>
</evidence>
<protein>
    <submittedName>
        <fullName evidence="8">Outer membrane beta-barrel protein</fullName>
    </submittedName>
</protein>
<dbReference type="InterPro" id="IPR011250">
    <property type="entry name" value="OMP/PagP_B-barrel"/>
</dbReference>
<evidence type="ECO:0000256" key="4">
    <source>
        <dbReference type="ARBA" id="ARBA00023237"/>
    </source>
</evidence>
<feature type="chain" id="PRO_5036962577" evidence="6">
    <location>
        <begin position="21"/>
        <end position="241"/>
    </location>
</feature>
<name>A0A975NSN6_9BRAD</name>
<evidence type="ECO:0000313" key="8">
    <source>
        <dbReference type="EMBL" id="QWG20628.1"/>
    </source>
</evidence>
<proteinExistence type="inferred from homology"/>
<dbReference type="GO" id="GO:0009279">
    <property type="term" value="C:cell outer membrane"/>
    <property type="evidence" value="ECO:0007669"/>
    <property type="project" value="UniProtKB-SubCell"/>
</dbReference>
<dbReference type="EMBL" id="CP076135">
    <property type="protein sequence ID" value="QWG20628.1"/>
    <property type="molecule type" value="Genomic_DNA"/>
</dbReference>
<evidence type="ECO:0000259" key="7">
    <source>
        <dbReference type="Pfam" id="PF13505"/>
    </source>
</evidence>
<dbReference type="SUPFAM" id="SSF56925">
    <property type="entry name" value="OMPA-like"/>
    <property type="match status" value="1"/>
</dbReference>
<dbReference type="AlphaFoldDB" id="A0A975NSN6"/>
<comment type="subcellular location">
    <subcellularLocation>
        <location evidence="1">Cell outer membrane</location>
    </subcellularLocation>
</comment>
<evidence type="ECO:0000256" key="5">
    <source>
        <dbReference type="ARBA" id="ARBA00038306"/>
    </source>
</evidence>
<keyword evidence="3" id="KW-0472">Membrane</keyword>
<dbReference type="RefSeq" id="WP_215616089.1">
    <property type="nucleotide sequence ID" value="NZ_CP076135.1"/>
</dbReference>
<reference evidence="8" key="1">
    <citation type="submission" date="2021-06" db="EMBL/GenBank/DDBJ databases">
        <title>Bradyrhizobium sp. S2-11-2 Genome sequencing.</title>
        <authorList>
            <person name="Jin L."/>
        </authorList>
    </citation>
    <scope>NUCLEOTIDE SEQUENCE</scope>
    <source>
        <strain evidence="8">S2-11-2</strain>
    </source>
</reference>
<organism evidence="8 9">
    <name type="scientific">Bradyrhizobium sediminis</name>
    <dbReference type="NCBI Taxonomy" id="2840469"/>
    <lineage>
        <taxon>Bacteria</taxon>
        <taxon>Pseudomonadati</taxon>
        <taxon>Pseudomonadota</taxon>
        <taxon>Alphaproteobacteria</taxon>
        <taxon>Hyphomicrobiales</taxon>
        <taxon>Nitrobacteraceae</taxon>
        <taxon>Bradyrhizobium</taxon>
    </lineage>
</organism>
<dbReference type="Proteomes" id="UP000680805">
    <property type="component" value="Chromosome"/>
</dbReference>
<evidence type="ECO:0000256" key="2">
    <source>
        <dbReference type="ARBA" id="ARBA00022729"/>
    </source>
</evidence>
<sequence length="241" mass="26012">MKKVMLAISALVLGTVAASAADMAVKARPAPMVAPLYDWSGCYIGGQLGGTWGRSNVNIPNYPANFDTDSSGFSGGVLAGCQFMTQSRIVFGIEGDYSWMDLDSTHLTTGLGNTELYHVHYDQMASIRGRLGYSPMTMPNVLLYVTGGYAAANLSQANYIPLAPAANAFRSGWSNGWIVGGGAEWAFASNWIAGVEYLYSSFDRQDFVYNGPTSVKLTDVSTVRARLSYKFNWATPVVAKY</sequence>
<evidence type="ECO:0000256" key="6">
    <source>
        <dbReference type="SAM" id="SignalP"/>
    </source>
</evidence>
<evidence type="ECO:0000313" key="9">
    <source>
        <dbReference type="Proteomes" id="UP000680805"/>
    </source>
</evidence>
<accession>A0A975NSN6</accession>
<dbReference type="InterPro" id="IPR027385">
    <property type="entry name" value="Beta-barrel_OMP"/>
</dbReference>
<gene>
    <name evidence="8" type="ORF">KMZ68_12740</name>
</gene>
<dbReference type="Pfam" id="PF13505">
    <property type="entry name" value="OMP_b-brl"/>
    <property type="match status" value="1"/>
</dbReference>
<evidence type="ECO:0000256" key="3">
    <source>
        <dbReference type="ARBA" id="ARBA00023136"/>
    </source>
</evidence>
<dbReference type="PANTHER" id="PTHR34001:SF3">
    <property type="entry name" value="BLL7405 PROTEIN"/>
    <property type="match status" value="1"/>
</dbReference>
<dbReference type="Gene3D" id="2.40.160.20">
    <property type="match status" value="1"/>
</dbReference>
<keyword evidence="2 6" id="KW-0732">Signal</keyword>
<dbReference type="PANTHER" id="PTHR34001">
    <property type="entry name" value="BLL7405 PROTEIN"/>
    <property type="match status" value="1"/>
</dbReference>
<dbReference type="InterPro" id="IPR051692">
    <property type="entry name" value="OMP-like"/>
</dbReference>
<feature type="domain" description="Outer membrane protein beta-barrel" evidence="7">
    <location>
        <begin position="9"/>
        <end position="231"/>
    </location>
</feature>
<dbReference type="KEGG" id="bsei:KMZ68_12740"/>
<comment type="similarity">
    <text evidence="5">Belongs to the Omp25/RopB family.</text>
</comment>